<comment type="caution">
    <text evidence="1">The sequence shown here is derived from an EMBL/GenBank/DDBJ whole genome shotgun (WGS) entry which is preliminary data.</text>
</comment>
<reference evidence="1" key="1">
    <citation type="journal article" date="2023" name="bioRxiv">
        <title>Improved chromosome-level genome assembly for marigold (Tagetes erecta).</title>
        <authorList>
            <person name="Jiang F."/>
            <person name="Yuan L."/>
            <person name="Wang S."/>
            <person name="Wang H."/>
            <person name="Xu D."/>
            <person name="Wang A."/>
            <person name="Fan W."/>
        </authorList>
    </citation>
    <scope>NUCLEOTIDE SEQUENCE</scope>
    <source>
        <strain evidence="1">WSJ</strain>
        <tissue evidence="1">Leaf</tissue>
    </source>
</reference>
<sequence>MFADDKSCWVSFSCGSTSVDIRLQGDPTVPGIFRRNIINRRHMDEMFHRLDCETSILISNPPPPILDVVGTNWLQD</sequence>
<organism evidence="1 2">
    <name type="scientific">Tagetes erecta</name>
    <name type="common">African marigold</name>
    <dbReference type="NCBI Taxonomy" id="13708"/>
    <lineage>
        <taxon>Eukaryota</taxon>
        <taxon>Viridiplantae</taxon>
        <taxon>Streptophyta</taxon>
        <taxon>Embryophyta</taxon>
        <taxon>Tracheophyta</taxon>
        <taxon>Spermatophyta</taxon>
        <taxon>Magnoliopsida</taxon>
        <taxon>eudicotyledons</taxon>
        <taxon>Gunneridae</taxon>
        <taxon>Pentapetalae</taxon>
        <taxon>asterids</taxon>
        <taxon>campanulids</taxon>
        <taxon>Asterales</taxon>
        <taxon>Asteraceae</taxon>
        <taxon>Asteroideae</taxon>
        <taxon>Heliantheae alliance</taxon>
        <taxon>Tageteae</taxon>
        <taxon>Tagetes</taxon>
    </lineage>
</organism>
<keyword evidence="2" id="KW-1185">Reference proteome</keyword>
<evidence type="ECO:0000313" key="2">
    <source>
        <dbReference type="Proteomes" id="UP001229421"/>
    </source>
</evidence>
<dbReference type="Proteomes" id="UP001229421">
    <property type="component" value="Unassembled WGS sequence"/>
</dbReference>
<proteinExistence type="predicted"/>
<accession>A0AAD8P3T4</accession>
<dbReference type="AlphaFoldDB" id="A0AAD8P3T4"/>
<evidence type="ECO:0000313" key="1">
    <source>
        <dbReference type="EMBL" id="KAK1432378.1"/>
    </source>
</evidence>
<dbReference type="EMBL" id="JAUHHV010000002">
    <property type="protein sequence ID" value="KAK1432378.1"/>
    <property type="molecule type" value="Genomic_DNA"/>
</dbReference>
<protein>
    <submittedName>
        <fullName evidence="1">Uncharacterized protein</fullName>
    </submittedName>
</protein>
<name>A0AAD8P3T4_TARER</name>
<gene>
    <name evidence="1" type="ORF">QVD17_09274</name>
</gene>